<sequence>MRRKILLNTLLTVILSGGTSALAIAASGSGGSTQVITISAQPLESALTQFSKQTGITFGVDSRLLTGKQAAAISGNYSTPQALELLLKGSGLYAELSVDGRSYILRPLATSAGETADSYRKTLPTATENAQSTGDVITVRGRAAGQLQIGSQQMTETDIAKQPTGNGNITELLRTNPNVQFSETSRNSTTPGELAPEAVSFHGEKFYNNNFIVDGLSNNDRLNPGDNVADIEKAPNGNSGADFPAGHPEAFWIDTSLLESVSVYDSNISAKYGQFTGGVVDATLKRPSFTESSGNISYRTTRSSWAKYHIEDKKQVSFNKASSLDAQPKFTKDFYSITVNQPLNDRAGFTFSYNRKESAIPYWHSYMQKWEDQSRLSETYLLRGSWDSDENNKFNLTLMYSPHSSTFVRANTMNGQYTNEGGGYSANFDWANQNKLGSLNTKLAYRQNENTITNQEQNYFAWISSPHFDWRSSAGLSGFGGYGRVETQQRSQILQQEMAFNSFYTGPVNHKIDVGYTAEFSTASYNRPTSSYGFTGQIAAPNVVCNGDIGCLDGDQYFYMRSVYSAGKTDVNASTYGIYLQDTAKFSLLTMMPGVRVDYDDYMKNLNVSPRFNLAYDVWNDHHTEVFAGANRYYAGNILAYKLRESRKAVYTECRAGHLSSTGTCAKGKTPLTTPGPWVYSKAQSTTNYNYSQLNTPYSDELNFGLQQRIGETIWTAKWVHRQGKDQFAAEKIEGTKTYVMTNDGESRADTYSLTVAPVAPIDWHSLVLSWNLGANIQRSYSSNGTYDDEADPDQLIIYRGSVIRQIEKPADNFNRPWSAFAELNTEIPAWRLDWTQRLSYIAGYRSITTKETVSCNVDVRCQGYSGTMDVYEEEQFSPNINLDWRVSYTQPLGKQNIKVGLDIFNVLNHVNKTESNYQMGRQYWLDVAYSW</sequence>
<evidence type="ECO:0000256" key="1">
    <source>
        <dbReference type="ARBA" id="ARBA00004571"/>
    </source>
</evidence>
<feature type="chain" id="PRO_5013834905" description="Secretin/TonB short N-terminal domain-containing protein" evidence="8">
    <location>
        <begin position="26"/>
        <end position="932"/>
    </location>
</feature>
<keyword evidence="3 7" id="KW-1134">Transmembrane beta strand</keyword>
<dbReference type="InterPro" id="IPR037066">
    <property type="entry name" value="Plug_dom_sf"/>
</dbReference>
<proteinExistence type="inferred from homology"/>
<organism evidence="10 11">
    <name type="scientific">Yersinia bercovieri</name>
    <dbReference type="NCBI Taxonomy" id="634"/>
    <lineage>
        <taxon>Bacteria</taxon>
        <taxon>Pseudomonadati</taxon>
        <taxon>Pseudomonadota</taxon>
        <taxon>Gammaproteobacteria</taxon>
        <taxon>Enterobacterales</taxon>
        <taxon>Yersiniaceae</taxon>
        <taxon>Yersinia</taxon>
    </lineage>
</organism>
<evidence type="ECO:0000256" key="7">
    <source>
        <dbReference type="PROSITE-ProRule" id="PRU01360"/>
    </source>
</evidence>
<dbReference type="AlphaFoldDB" id="A0A2G4U6H0"/>
<evidence type="ECO:0000256" key="4">
    <source>
        <dbReference type="ARBA" id="ARBA00022692"/>
    </source>
</evidence>
<dbReference type="InterPro" id="IPR039426">
    <property type="entry name" value="TonB-dep_rcpt-like"/>
</dbReference>
<keyword evidence="4 7" id="KW-0812">Transmembrane</keyword>
<evidence type="ECO:0000256" key="8">
    <source>
        <dbReference type="SAM" id="SignalP"/>
    </source>
</evidence>
<dbReference type="InterPro" id="IPR012910">
    <property type="entry name" value="Plug_dom"/>
</dbReference>
<name>A0A2G4U6H0_YERBE</name>
<keyword evidence="6 7" id="KW-0998">Cell outer membrane</keyword>
<keyword evidence="5 7" id="KW-0472">Membrane</keyword>
<dbReference type="Proteomes" id="UP000229378">
    <property type="component" value="Unassembled WGS sequence"/>
</dbReference>
<dbReference type="Gene3D" id="2.40.170.20">
    <property type="entry name" value="TonB-dependent receptor, beta-barrel domain"/>
    <property type="match status" value="1"/>
</dbReference>
<gene>
    <name evidence="10" type="ORF">CS533_02165</name>
</gene>
<keyword evidence="2 7" id="KW-0813">Transport</keyword>
<evidence type="ECO:0000256" key="2">
    <source>
        <dbReference type="ARBA" id="ARBA00022448"/>
    </source>
</evidence>
<comment type="similarity">
    <text evidence="7">Belongs to the TonB-dependent receptor family.</text>
</comment>
<dbReference type="GO" id="GO:0009279">
    <property type="term" value="C:cell outer membrane"/>
    <property type="evidence" value="ECO:0007669"/>
    <property type="project" value="UniProtKB-SubCell"/>
</dbReference>
<comment type="caution">
    <text evidence="10">The sequence shown here is derived from an EMBL/GenBank/DDBJ whole genome shotgun (WGS) entry which is preliminary data.</text>
</comment>
<keyword evidence="8" id="KW-0732">Signal</keyword>
<dbReference type="EMBL" id="PEHN01000002">
    <property type="protein sequence ID" value="PHZ28824.1"/>
    <property type="molecule type" value="Genomic_DNA"/>
</dbReference>
<dbReference type="PROSITE" id="PS52016">
    <property type="entry name" value="TONB_DEPENDENT_REC_3"/>
    <property type="match status" value="1"/>
</dbReference>
<dbReference type="Gene3D" id="3.55.50.30">
    <property type="match status" value="1"/>
</dbReference>
<evidence type="ECO:0000256" key="3">
    <source>
        <dbReference type="ARBA" id="ARBA00022452"/>
    </source>
</evidence>
<dbReference type="Pfam" id="PF07715">
    <property type="entry name" value="Plug"/>
    <property type="match status" value="1"/>
</dbReference>
<dbReference type="Gene3D" id="2.170.130.10">
    <property type="entry name" value="TonB-dependent receptor, plug domain"/>
    <property type="match status" value="1"/>
</dbReference>
<evidence type="ECO:0000256" key="5">
    <source>
        <dbReference type="ARBA" id="ARBA00023136"/>
    </source>
</evidence>
<evidence type="ECO:0000259" key="9">
    <source>
        <dbReference type="SMART" id="SM00965"/>
    </source>
</evidence>
<dbReference type="InterPro" id="IPR036942">
    <property type="entry name" value="Beta-barrel_TonB_sf"/>
</dbReference>
<protein>
    <recommendedName>
        <fullName evidence="9">Secretin/TonB short N-terminal domain-containing protein</fullName>
    </recommendedName>
</protein>
<evidence type="ECO:0000313" key="11">
    <source>
        <dbReference type="Proteomes" id="UP000229378"/>
    </source>
</evidence>
<feature type="domain" description="Secretin/TonB short N-terminal" evidence="9">
    <location>
        <begin position="56"/>
        <end position="108"/>
    </location>
</feature>
<dbReference type="InterPro" id="IPR011662">
    <property type="entry name" value="Secretin/TonB_short_N"/>
</dbReference>
<dbReference type="SMART" id="SM00965">
    <property type="entry name" value="STN"/>
    <property type="match status" value="1"/>
</dbReference>
<reference evidence="10 11" key="1">
    <citation type="submission" date="2017-10" db="EMBL/GenBank/DDBJ databases">
        <authorList>
            <person name="Banno H."/>
            <person name="Chua N.-H."/>
        </authorList>
    </citation>
    <scope>NUCLEOTIDE SEQUENCE [LARGE SCALE GENOMIC DNA]</scope>
    <source>
        <strain evidence="10 11">SCPM-O-B-7607</strain>
    </source>
</reference>
<comment type="subcellular location">
    <subcellularLocation>
        <location evidence="1 7">Cell outer membrane</location>
        <topology evidence="1 7">Multi-pass membrane protein</topology>
    </subcellularLocation>
</comment>
<dbReference type="Pfam" id="PF07660">
    <property type="entry name" value="STN"/>
    <property type="match status" value="1"/>
</dbReference>
<evidence type="ECO:0000256" key="6">
    <source>
        <dbReference type="ARBA" id="ARBA00023237"/>
    </source>
</evidence>
<dbReference type="RefSeq" id="WP_005279670.1">
    <property type="nucleotide sequence ID" value="NZ_PEHN01000002.1"/>
</dbReference>
<feature type="signal peptide" evidence="8">
    <location>
        <begin position="1"/>
        <end position="25"/>
    </location>
</feature>
<accession>A0A2G4U6H0</accession>
<evidence type="ECO:0000313" key="10">
    <source>
        <dbReference type="EMBL" id="PHZ28824.1"/>
    </source>
</evidence>
<dbReference type="SUPFAM" id="SSF56935">
    <property type="entry name" value="Porins"/>
    <property type="match status" value="1"/>
</dbReference>